<keyword evidence="2" id="KW-1185">Reference proteome</keyword>
<dbReference type="EMBL" id="KQ777939">
    <property type="protein sequence ID" value="OAD52038.1"/>
    <property type="molecule type" value="Genomic_DNA"/>
</dbReference>
<evidence type="ECO:0000313" key="1">
    <source>
        <dbReference type="EMBL" id="OAD52038.1"/>
    </source>
</evidence>
<dbReference type="Proteomes" id="UP000250275">
    <property type="component" value="Unassembled WGS sequence"/>
</dbReference>
<protein>
    <submittedName>
        <fullName evidence="1">Uncharacterized protein</fullName>
    </submittedName>
</protein>
<gene>
    <name evidence="1" type="ORF">WN48_03330</name>
</gene>
<evidence type="ECO:0000313" key="2">
    <source>
        <dbReference type="Proteomes" id="UP000250275"/>
    </source>
</evidence>
<reference evidence="1 2" key="1">
    <citation type="submission" date="2015-07" db="EMBL/GenBank/DDBJ databases">
        <title>The genome of Eufriesea mexicana.</title>
        <authorList>
            <person name="Pan H."/>
            <person name="Kapheim K."/>
        </authorList>
    </citation>
    <scope>NUCLEOTIDE SEQUENCE [LARGE SCALE GENOMIC DNA]</scope>
    <source>
        <strain evidence="1">0111107269</strain>
        <tissue evidence="1">Whole body</tissue>
    </source>
</reference>
<accession>A0A310SEI8</accession>
<sequence>MIIIMYITTDTYFLPKNFIIHTFYGERTCFCWDKNKFIIFPYTNNNKVFATVLTAPALIKTIQCFTDRIFVVCIPQGIYKFTREQKFAVLSKNAIGMGTVFYEVLTPRNKYLYLDNKQKMTNKMLFKLSSNEIDSSKLCVYPLNVDNGLKLFTLINETLQIIYNSIYPIKDIIPVQKSSKIDGLLLIGNTDVITIIHSKDNMLVSQTIYLRIKIQAICAGFSQFSENTLWIVYSSESKLYYATKQLLPNIIHQTKVQDKRFVCLQTYDSKLILGLTMNKQLVDFSIDTVERILSLETDTIINLHYNMLEGATLIMDKIYKEEDKLRRINLYAHKQKIRLCPKIMINHITNQLFLSANFQNMLPKNSWVILNVKSGCKNLFSMKKVIDQETTVDLYIPKDLTVNFSQIGIDIIAFKDERYPWCLIRDYIINPHFEQTKKRRTRQNSNSINYDFVNSKIVILQTLIQEKNVNIKKLSEIKKSLRKQLGNT</sequence>
<name>A0A310SEI8_9HYME</name>
<dbReference type="AlphaFoldDB" id="A0A310SEI8"/>
<proteinExistence type="predicted"/>
<organism evidence="1 2">
    <name type="scientific">Eufriesea mexicana</name>
    <dbReference type="NCBI Taxonomy" id="516756"/>
    <lineage>
        <taxon>Eukaryota</taxon>
        <taxon>Metazoa</taxon>
        <taxon>Ecdysozoa</taxon>
        <taxon>Arthropoda</taxon>
        <taxon>Hexapoda</taxon>
        <taxon>Insecta</taxon>
        <taxon>Pterygota</taxon>
        <taxon>Neoptera</taxon>
        <taxon>Endopterygota</taxon>
        <taxon>Hymenoptera</taxon>
        <taxon>Apocrita</taxon>
        <taxon>Aculeata</taxon>
        <taxon>Apoidea</taxon>
        <taxon>Anthophila</taxon>
        <taxon>Apidae</taxon>
        <taxon>Eufriesea</taxon>
    </lineage>
</organism>